<dbReference type="Proteomes" id="UP000276133">
    <property type="component" value="Unassembled WGS sequence"/>
</dbReference>
<gene>
    <name evidence="1" type="ORF">BpHYR1_040873</name>
</gene>
<proteinExistence type="predicted"/>
<reference evidence="1 2" key="1">
    <citation type="journal article" date="2018" name="Sci. Rep.">
        <title>Genomic signatures of local adaptation to the degree of environmental predictability in rotifers.</title>
        <authorList>
            <person name="Franch-Gras L."/>
            <person name="Hahn C."/>
            <person name="Garcia-Roger E.M."/>
            <person name="Carmona M.J."/>
            <person name="Serra M."/>
            <person name="Gomez A."/>
        </authorList>
    </citation>
    <scope>NUCLEOTIDE SEQUENCE [LARGE SCALE GENOMIC DNA]</scope>
    <source>
        <strain evidence="1">HYR1</strain>
    </source>
</reference>
<dbReference type="EMBL" id="REGN01012455">
    <property type="protein sequence ID" value="RMZ95391.1"/>
    <property type="molecule type" value="Genomic_DNA"/>
</dbReference>
<evidence type="ECO:0000313" key="2">
    <source>
        <dbReference type="Proteomes" id="UP000276133"/>
    </source>
</evidence>
<protein>
    <submittedName>
        <fullName evidence="1">Uncharacterized protein</fullName>
    </submittedName>
</protein>
<accession>A0A3M7P8I0</accession>
<name>A0A3M7P8I0_BRAPC</name>
<comment type="caution">
    <text evidence="1">The sequence shown here is derived from an EMBL/GenBank/DDBJ whole genome shotgun (WGS) entry which is preliminary data.</text>
</comment>
<keyword evidence="2" id="KW-1185">Reference proteome</keyword>
<evidence type="ECO:0000313" key="1">
    <source>
        <dbReference type="EMBL" id="RMZ95391.1"/>
    </source>
</evidence>
<sequence>MGTIRYYTMGLDSSNLDRFFRKNSVFSVLLSVRINYFFPVFDYLTHFRMPLRIEFSNYDYLFFFFPPDLECSKPSNDYLGNFFLIVCISQKDACFSCERCKNWIFGNSFPKSFKQNYSFYCPNCQFLPFFDYSDMSLTWTLNFAFFDYSNMSH</sequence>
<organism evidence="1 2">
    <name type="scientific">Brachionus plicatilis</name>
    <name type="common">Marine rotifer</name>
    <name type="synonym">Brachionus muelleri</name>
    <dbReference type="NCBI Taxonomy" id="10195"/>
    <lineage>
        <taxon>Eukaryota</taxon>
        <taxon>Metazoa</taxon>
        <taxon>Spiralia</taxon>
        <taxon>Gnathifera</taxon>
        <taxon>Rotifera</taxon>
        <taxon>Eurotatoria</taxon>
        <taxon>Monogononta</taxon>
        <taxon>Pseudotrocha</taxon>
        <taxon>Ploima</taxon>
        <taxon>Brachionidae</taxon>
        <taxon>Brachionus</taxon>
    </lineage>
</organism>
<dbReference type="AlphaFoldDB" id="A0A3M7P8I0"/>